<reference evidence="5" key="1">
    <citation type="submission" date="2020-12" db="EMBL/GenBank/DDBJ databases">
        <authorList>
            <person name="Iha C."/>
        </authorList>
    </citation>
    <scope>NUCLEOTIDE SEQUENCE</scope>
</reference>
<dbReference type="Proteomes" id="UP000708148">
    <property type="component" value="Unassembled WGS sequence"/>
</dbReference>
<dbReference type="InterPro" id="IPR036186">
    <property type="entry name" value="Serpin_sf"/>
</dbReference>
<dbReference type="InterPro" id="IPR042178">
    <property type="entry name" value="Serpin_sf_1"/>
</dbReference>
<evidence type="ECO:0000313" key="5">
    <source>
        <dbReference type="EMBL" id="CAD7701320.1"/>
    </source>
</evidence>
<dbReference type="InterPro" id="IPR000215">
    <property type="entry name" value="Serpin_fam"/>
</dbReference>
<evidence type="ECO:0000256" key="3">
    <source>
        <dbReference type="SAM" id="SignalP"/>
    </source>
</evidence>
<dbReference type="OrthoDB" id="1063785at2759"/>
<dbReference type="InterPro" id="IPR042185">
    <property type="entry name" value="Serpin_sf_2"/>
</dbReference>
<dbReference type="SUPFAM" id="SSF56574">
    <property type="entry name" value="Serpins"/>
    <property type="match status" value="1"/>
</dbReference>
<gene>
    <name evidence="5" type="ORF">OSTQU699_LOCUS6679</name>
</gene>
<dbReference type="AlphaFoldDB" id="A0A8S1J545"/>
<feature type="domain" description="Serpin" evidence="4">
    <location>
        <begin position="37"/>
        <end position="407"/>
    </location>
</feature>
<feature type="signal peptide" evidence="3">
    <location>
        <begin position="1"/>
        <end position="25"/>
    </location>
</feature>
<sequence>MCTAIPRSGWLLAVALLALAAGSQAQPGVQQLNSLALDLFDEIYSQDESKNIFFSPLSIATAYSLLHIGAEGDTKEQLESVFGFGAEGVSGAFLNPYSGLITEDESDDVDVLQSSILYIEEGFAYKPAFKIRLTKNPTSRAAEKVPFATDPEAARKEINKNVSTLTMGYIEDMLPEGSVDELTRMVVVNAVFFKGGWMEPFKKEDTVKLPFAAFDKKNATVDMMIQKETWLRLSLTGSILDAQVLELPYGNGAASMVIILPSKPGRNAFLEVAAQLREVDFTDLVNSLQSTMVNVYLPKFEIEASTDLGAVLPPLGVTDLFQPDSSDLSGMSDAVGLYVSSSLHKARVKVDEKGTTAAASTAAVARATSLVLPTDFRADHPFMYFIIDAQSKAIMFMGSVQGLPMGPVS</sequence>
<comment type="similarity">
    <text evidence="1 2">Belongs to the serpin family.</text>
</comment>
<organism evidence="5 6">
    <name type="scientific">Ostreobium quekettii</name>
    <dbReference type="NCBI Taxonomy" id="121088"/>
    <lineage>
        <taxon>Eukaryota</taxon>
        <taxon>Viridiplantae</taxon>
        <taxon>Chlorophyta</taxon>
        <taxon>core chlorophytes</taxon>
        <taxon>Ulvophyceae</taxon>
        <taxon>TCBD clade</taxon>
        <taxon>Bryopsidales</taxon>
        <taxon>Ostreobineae</taxon>
        <taxon>Ostreobiaceae</taxon>
        <taxon>Ostreobium</taxon>
    </lineage>
</organism>
<dbReference type="Gene3D" id="3.30.497.10">
    <property type="entry name" value="Antithrombin, subunit I, domain 2"/>
    <property type="match status" value="1"/>
</dbReference>
<name>A0A8S1J545_9CHLO</name>
<evidence type="ECO:0000313" key="6">
    <source>
        <dbReference type="Proteomes" id="UP000708148"/>
    </source>
</evidence>
<dbReference type="PANTHER" id="PTHR11461">
    <property type="entry name" value="SERINE PROTEASE INHIBITOR, SERPIN"/>
    <property type="match status" value="1"/>
</dbReference>
<evidence type="ECO:0000259" key="4">
    <source>
        <dbReference type="SMART" id="SM00093"/>
    </source>
</evidence>
<dbReference type="CDD" id="cd00172">
    <property type="entry name" value="serpin"/>
    <property type="match status" value="1"/>
</dbReference>
<accession>A0A8S1J545</accession>
<evidence type="ECO:0000256" key="2">
    <source>
        <dbReference type="RuleBase" id="RU000411"/>
    </source>
</evidence>
<dbReference type="Pfam" id="PF00079">
    <property type="entry name" value="Serpin"/>
    <property type="match status" value="1"/>
</dbReference>
<dbReference type="SMART" id="SM00093">
    <property type="entry name" value="SERPIN"/>
    <property type="match status" value="1"/>
</dbReference>
<dbReference type="GO" id="GO:0005615">
    <property type="term" value="C:extracellular space"/>
    <property type="evidence" value="ECO:0007669"/>
    <property type="project" value="InterPro"/>
</dbReference>
<dbReference type="InterPro" id="IPR023795">
    <property type="entry name" value="Serpin_CS"/>
</dbReference>
<dbReference type="InterPro" id="IPR023796">
    <property type="entry name" value="Serpin_dom"/>
</dbReference>
<dbReference type="GO" id="GO:0004867">
    <property type="term" value="F:serine-type endopeptidase inhibitor activity"/>
    <property type="evidence" value="ECO:0007669"/>
    <property type="project" value="InterPro"/>
</dbReference>
<dbReference type="PANTHER" id="PTHR11461:SF211">
    <property type="entry name" value="GH10112P-RELATED"/>
    <property type="match status" value="1"/>
</dbReference>
<feature type="chain" id="PRO_5035819919" description="Serpin domain-containing protein" evidence="3">
    <location>
        <begin position="26"/>
        <end position="409"/>
    </location>
</feature>
<dbReference type="Gene3D" id="2.30.39.10">
    <property type="entry name" value="Alpha-1-antitrypsin, domain 1"/>
    <property type="match status" value="1"/>
</dbReference>
<keyword evidence="3" id="KW-0732">Signal</keyword>
<comment type="caution">
    <text evidence="5">The sequence shown here is derived from an EMBL/GenBank/DDBJ whole genome shotgun (WGS) entry which is preliminary data.</text>
</comment>
<proteinExistence type="inferred from homology"/>
<dbReference type="EMBL" id="CAJHUC010001495">
    <property type="protein sequence ID" value="CAD7701320.1"/>
    <property type="molecule type" value="Genomic_DNA"/>
</dbReference>
<dbReference type="PROSITE" id="PS00284">
    <property type="entry name" value="SERPIN"/>
    <property type="match status" value="1"/>
</dbReference>
<keyword evidence="6" id="KW-1185">Reference proteome</keyword>
<protein>
    <recommendedName>
        <fullName evidence="4">Serpin domain-containing protein</fullName>
    </recommendedName>
</protein>
<evidence type="ECO:0000256" key="1">
    <source>
        <dbReference type="ARBA" id="ARBA00009500"/>
    </source>
</evidence>